<evidence type="ECO:0000313" key="2">
    <source>
        <dbReference type="EMBL" id="SOC79184.1"/>
    </source>
</evidence>
<gene>
    <name evidence="2" type="ORF">SAMN06296241_0704</name>
</gene>
<dbReference type="RefSeq" id="WP_097054943.1">
    <property type="nucleotide sequence ID" value="NZ_OCMF01000001.1"/>
</dbReference>
<dbReference type="AlphaFoldDB" id="A0A285X359"/>
<evidence type="ECO:0000259" key="1">
    <source>
        <dbReference type="Pfam" id="PF08818"/>
    </source>
</evidence>
<name>A0A285X359_9FLAO</name>
<dbReference type="OrthoDB" id="9813231at2"/>
<dbReference type="InterPro" id="IPR014922">
    <property type="entry name" value="YdhG-like"/>
</dbReference>
<proteinExistence type="predicted"/>
<accession>A0A285X359</accession>
<evidence type="ECO:0000313" key="3">
    <source>
        <dbReference type="Proteomes" id="UP000219193"/>
    </source>
</evidence>
<feature type="domain" description="YdhG-like" evidence="1">
    <location>
        <begin position="19"/>
        <end position="135"/>
    </location>
</feature>
<dbReference type="SUPFAM" id="SSF159888">
    <property type="entry name" value="YdhG-like"/>
    <property type="match status" value="1"/>
</dbReference>
<dbReference type="EMBL" id="OCMF01000001">
    <property type="protein sequence ID" value="SOC79184.1"/>
    <property type="molecule type" value="Genomic_DNA"/>
</dbReference>
<dbReference type="Proteomes" id="UP000219193">
    <property type="component" value="Unassembled WGS sequence"/>
</dbReference>
<keyword evidence="3" id="KW-1185">Reference proteome</keyword>
<sequence>MSKPANTPEEYIASLPEERQAPVSKLHKIILKNLPEGFETGMTYGMIGYFVPHSIYPQGYHVDAKQPLPFINLASQKNFIALYHMGIYANPKLLEWFQEEYPKYSSTKLDMGKSCIRFKNIKKIPFELIAQLVTKMTVQEWITTYEEVVKK</sequence>
<protein>
    <recommendedName>
        <fullName evidence="1">YdhG-like domain-containing protein</fullName>
    </recommendedName>
</protein>
<dbReference type="Pfam" id="PF08818">
    <property type="entry name" value="DUF1801"/>
    <property type="match status" value="1"/>
</dbReference>
<organism evidence="2 3">
    <name type="scientific">Salinimicrobium sediminis</name>
    <dbReference type="NCBI Taxonomy" id="1343891"/>
    <lineage>
        <taxon>Bacteria</taxon>
        <taxon>Pseudomonadati</taxon>
        <taxon>Bacteroidota</taxon>
        <taxon>Flavobacteriia</taxon>
        <taxon>Flavobacteriales</taxon>
        <taxon>Flavobacteriaceae</taxon>
        <taxon>Salinimicrobium</taxon>
    </lineage>
</organism>
<dbReference type="Gene3D" id="3.90.1150.200">
    <property type="match status" value="1"/>
</dbReference>
<reference evidence="3" key="1">
    <citation type="submission" date="2017-09" db="EMBL/GenBank/DDBJ databases">
        <authorList>
            <person name="Varghese N."/>
            <person name="Submissions S."/>
        </authorList>
    </citation>
    <scope>NUCLEOTIDE SEQUENCE [LARGE SCALE GENOMIC DNA]</scope>
    <source>
        <strain evidence="3">CGMCC 1.12641</strain>
    </source>
</reference>